<sequence>MKANRAMAERARRLSQVVPDADRAKLLELAAEKEGEADALERNGDA</sequence>
<proteinExistence type="predicted"/>
<dbReference type="EMBL" id="JAHOPB010000001">
    <property type="protein sequence ID" value="MBU8874673.1"/>
    <property type="molecule type" value="Genomic_DNA"/>
</dbReference>
<name>A0ABS6IJ94_9HYPH</name>
<reference evidence="1 2" key="1">
    <citation type="submission" date="2021-06" db="EMBL/GenBank/DDBJ databases">
        <authorList>
            <person name="Lee D.H."/>
        </authorList>
    </citation>
    <scope>NUCLEOTIDE SEQUENCE [LARGE SCALE GENOMIC DNA]</scope>
    <source>
        <strain evidence="1 2">MMS21-HV4-11</strain>
    </source>
</reference>
<comment type="caution">
    <text evidence="1">The sequence shown here is derived from an EMBL/GenBank/DDBJ whole genome shotgun (WGS) entry which is preliminary data.</text>
</comment>
<organism evidence="1 2">
    <name type="scientific">Reyranella humidisoli</name>
    <dbReference type="NCBI Taxonomy" id="2849149"/>
    <lineage>
        <taxon>Bacteria</taxon>
        <taxon>Pseudomonadati</taxon>
        <taxon>Pseudomonadota</taxon>
        <taxon>Alphaproteobacteria</taxon>
        <taxon>Hyphomicrobiales</taxon>
        <taxon>Reyranellaceae</taxon>
        <taxon>Reyranella</taxon>
    </lineage>
</organism>
<accession>A0ABS6IJ94</accession>
<gene>
    <name evidence="1" type="ORF">KQ910_12935</name>
</gene>
<dbReference type="Proteomes" id="UP000727907">
    <property type="component" value="Unassembled WGS sequence"/>
</dbReference>
<evidence type="ECO:0000313" key="2">
    <source>
        <dbReference type="Proteomes" id="UP000727907"/>
    </source>
</evidence>
<protein>
    <submittedName>
        <fullName evidence="1">Uncharacterized protein</fullName>
    </submittedName>
</protein>
<dbReference type="RefSeq" id="WP_216960618.1">
    <property type="nucleotide sequence ID" value="NZ_JAHOPB010000001.1"/>
</dbReference>
<evidence type="ECO:0000313" key="1">
    <source>
        <dbReference type="EMBL" id="MBU8874673.1"/>
    </source>
</evidence>
<keyword evidence="2" id="KW-1185">Reference proteome</keyword>